<feature type="compositionally biased region" description="Basic and acidic residues" evidence="1">
    <location>
        <begin position="30"/>
        <end position="49"/>
    </location>
</feature>
<dbReference type="AlphaFoldDB" id="A0A0N1NWH0"/>
<evidence type="ECO:0000313" key="2">
    <source>
        <dbReference type="EMBL" id="KPI36757.1"/>
    </source>
</evidence>
<protein>
    <recommendedName>
        <fullName evidence="4">BZIP domain-containing protein</fullName>
    </recommendedName>
</protein>
<comment type="caution">
    <text evidence="2">The sequence shown here is derived from an EMBL/GenBank/DDBJ whole genome shotgun (WGS) entry which is preliminary data.</text>
</comment>
<keyword evidence="3" id="KW-1185">Reference proteome</keyword>
<dbReference type="CDD" id="cd14688">
    <property type="entry name" value="bZIP_YAP"/>
    <property type="match status" value="1"/>
</dbReference>
<proteinExistence type="predicted"/>
<name>A0A0N1NWH0_9EURO</name>
<gene>
    <name evidence="2" type="ORF">AB675_11814</name>
</gene>
<dbReference type="InterPro" id="IPR021833">
    <property type="entry name" value="DUF3425"/>
</dbReference>
<accession>A0A0N1NWH0</accession>
<dbReference type="OrthoDB" id="5086080at2759"/>
<evidence type="ECO:0008006" key="4">
    <source>
        <dbReference type="Google" id="ProtNLM"/>
    </source>
</evidence>
<evidence type="ECO:0000256" key="1">
    <source>
        <dbReference type="SAM" id="MobiDB-lite"/>
    </source>
</evidence>
<dbReference type="PANTHER" id="PTHR37012:SF7">
    <property type="entry name" value="B-ZIP TRANSCRIPTION FACTOR (EUROFUNG)-RELATED"/>
    <property type="match status" value="1"/>
</dbReference>
<feature type="region of interest" description="Disordered" evidence="1">
    <location>
        <begin position="136"/>
        <end position="165"/>
    </location>
</feature>
<dbReference type="RefSeq" id="XP_017996720.1">
    <property type="nucleotide sequence ID" value="XM_018140692.1"/>
</dbReference>
<dbReference type="Pfam" id="PF11905">
    <property type="entry name" value="DUF3425"/>
    <property type="match status" value="1"/>
</dbReference>
<dbReference type="EMBL" id="LFJN01000028">
    <property type="protein sequence ID" value="KPI36757.1"/>
    <property type="molecule type" value="Genomic_DNA"/>
</dbReference>
<evidence type="ECO:0000313" key="3">
    <source>
        <dbReference type="Proteomes" id="UP000038010"/>
    </source>
</evidence>
<sequence length="444" mass="51103">MTDAHTQSGTEAEAAESKSSKRRRLTAEQLAHKRELDRRAQRNNREKTRSRIAHLESIVEALQDRDHDKLVVQIDDQKTEIERLKGLLSGVANIVKGIDSAASSQNGKSEYVEHVNGDNEDAPKCTKRLCKSPVKVEDDDTSMVETPQQSQQDDSNNGAEVAAAAKSPVDTTTMQLVNQSQIQHESITQMATSIFGNTDLDGRMWYVCGVILRYILATTTPAQIDYAHDEDIAIRAVFEGWSSVVEKYPLDRGWQWLKEVDERIYFHRWAPFRLMHLRNCRLIFLRQMMLGHTKGAKGLPNFFAPRPAEENIEHDPLVEYFPWPGLRERMLFRPTMFATNKFMDNLRCEIDFSWGSDPHQLYTLDPTTKTYTYSDWFHSRIIDLRCYPGTVDFFESFPELKADIPMKDGTSLTRLRLGYRDEEEKVAAERARRESRATDWGFSD</sequence>
<feature type="region of interest" description="Disordered" evidence="1">
    <location>
        <begin position="1"/>
        <end position="49"/>
    </location>
</feature>
<dbReference type="PANTHER" id="PTHR37012">
    <property type="entry name" value="B-ZIP TRANSCRIPTION FACTOR (EUROFUNG)-RELATED"/>
    <property type="match status" value="1"/>
</dbReference>
<dbReference type="GeneID" id="28732573"/>
<reference evidence="2 3" key="1">
    <citation type="submission" date="2015-06" db="EMBL/GenBank/DDBJ databases">
        <title>Draft genome of the ant-associated black yeast Phialophora attae CBS 131958.</title>
        <authorList>
            <person name="Moreno L.F."/>
            <person name="Stielow B.J."/>
            <person name="de Hoog S."/>
            <person name="Vicente V.A."/>
            <person name="Weiss V.A."/>
            <person name="de Vries M."/>
            <person name="Cruz L.M."/>
            <person name="Souza E.M."/>
        </authorList>
    </citation>
    <scope>NUCLEOTIDE SEQUENCE [LARGE SCALE GENOMIC DNA]</scope>
    <source>
        <strain evidence="2 3">CBS 131958</strain>
    </source>
</reference>
<feature type="compositionally biased region" description="Polar residues" evidence="1">
    <location>
        <begin position="1"/>
        <end position="10"/>
    </location>
</feature>
<feature type="compositionally biased region" description="Polar residues" evidence="1">
    <location>
        <begin position="143"/>
        <end position="158"/>
    </location>
</feature>
<dbReference type="Proteomes" id="UP000038010">
    <property type="component" value="Unassembled WGS sequence"/>
</dbReference>
<organism evidence="2 3">
    <name type="scientific">Cyphellophora attinorum</name>
    <dbReference type="NCBI Taxonomy" id="1664694"/>
    <lineage>
        <taxon>Eukaryota</taxon>
        <taxon>Fungi</taxon>
        <taxon>Dikarya</taxon>
        <taxon>Ascomycota</taxon>
        <taxon>Pezizomycotina</taxon>
        <taxon>Eurotiomycetes</taxon>
        <taxon>Chaetothyriomycetidae</taxon>
        <taxon>Chaetothyriales</taxon>
        <taxon>Cyphellophoraceae</taxon>
        <taxon>Cyphellophora</taxon>
    </lineage>
</organism>
<dbReference type="VEuPathDB" id="FungiDB:AB675_11814"/>